<dbReference type="InterPro" id="IPR011009">
    <property type="entry name" value="Kinase-like_dom_sf"/>
</dbReference>
<dbReference type="InterPro" id="IPR002575">
    <property type="entry name" value="Aminoglycoside_PTrfase"/>
</dbReference>
<dbReference type="PANTHER" id="PTHR45688">
    <property type="match status" value="1"/>
</dbReference>
<keyword evidence="5" id="KW-0808">Transferase</keyword>
<sequence>MMTANDPLAEAPPTVGPGDAAGLLERHWGLTGELSPLKSERDHNVRLTVAGGTGYVLKLQNPGDDAGVVDFQDRALEHIARVDPDLPVTRLVPAVSGEPAVTVELGDGRRTTARVFTLLPGHHTDGPALDQDSASGWGTTAARVGRALRGYFHPRADYEIQWDIRRAPRLRSALDCIDEPRHRELVRAVLDRYDARVAPAIERVRHQVIHGDLGLDNVLVDDAGRVTGIIDFGDMTHTALVCDLAVVLADVLEGRPDALVLAEAMIAGYQSVTPLEAEEAAILGDLVATRLAMSLAITAWRSALHPGSLSSTDRSPTDGPARYLELLAGLGWDGVTEAFAELAAATAGSSALPYRPAPTAGLLTRRRATLGPAVLTYDEPLHLRRGRGVWLTGADGRRYLDAYNNVPVVGHSHPAVAAAVAAQLRLLDTNSRYLHEAAVELGERLLATTGGGFDRVLLVNSGSEANDVARRIASFVTGSRAAAVTAYAYHGVTQATTDLSPESWPAGTAVPDVTLVPPPGAGDPAAALPERLGAAFVDPTFTSDGILGPAPAYLLALQDATRAAGGLFVADEVQAGFGRTGAHLWSYAACGARPDLVTLGKPMGNGFPVAAVLGRSEHVDAFIDETDYFSTFGGNQAAAVAALAVLRVLEEEGLVAHAAGVGGELRRLLDELAAEHDGVAAVRSWGLLAGVELHPGGRPAAAVAEACRQRGVLIGVTGPRRDVLKLRPPLVLRSEDAELLVAVLAEAL</sequence>
<feature type="region of interest" description="Disordered" evidence="3">
    <location>
        <begin position="1"/>
        <end position="22"/>
    </location>
</feature>
<comment type="caution">
    <text evidence="5">The sequence shown here is derived from an EMBL/GenBank/DDBJ whole genome shotgun (WGS) entry which is preliminary data.</text>
</comment>
<keyword evidence="6" id="KW-1185">Reference proteome</keyword>
<name>A0ABW9R008_9ACTN</name>
<reference evidence="5 6" key="1">
    <citation type="submission" date="2019-11" db="EMBL/GenBank/DDBJ databases">
        <title>Acidiferrimicrobium australis gen. nov., sp. nov., an acidophilic and obligately heterotrophic, member of the Actinobacteria that catalyses dissimilatory oxido- reduction of iron isolated from metal-rich acidic water in Chile.</title>
        <authorList>
            <person name="Gonzalez D."/>
            <person name="Huber K."/>
            <person name="Hedrich S."/>
            <person name="Rojas-Villalobos C."/>
            <person name="Quatrini R."/>
            <person name="Dinamarca M.A."/>
            <person name="Schwarz A."/>
            <person name="Canales C."/>
            <person name="Nancucheo I."/>
        </authorList>
    </citation>
    <scope>NUCLEOTIDE SEQUENCE [LARGE SCALE GENOMIC DNA]</scope>
    <source>
        <strain evidence="5 6">USS-CCA1</strain>
    </source>
</reference>
<accession>A0ABW9R008</accession>
<evidence type="ECO:0000313" key="5">
    <source>
        <dbReference type="EMBL" id="MST35151.1"/>
    </source>
</evidence>
<protein>
    <submittedName>
        <fullName evidence="5">Aminotransferase class III-fold pyridoxal phosphate-dependent enzyme</fullName>
    </submittedName>
</protein>
<gene>
    <name evidence="5" type="ORF">GHK86_20765</name>
</gene>
<dbReference type="Gene3D" id="3.90.1200.10">
    <property type="match status" value="1"/>
</dbReference>
<dbReference type="Pfam" id="PF00202">
    <property type="entry name" value="Aminotran_3"/>
    <property type="match status" value="1"/>
</dbReference>
<dbReference type="SUPFAM" id="SSF56112">
    <property type="entry name" value="Protein kinase-like (PK-like)"/>
    <property type="match status" value="1"/>
</dbReference>
<dbReference type="Gene3D" id="3.40.640.10">
    <property type="entry name" value="Type I PLP-dependent aspartate aminotransferase-like (Major domain)"/>
    <property type="match status" value="1"/>
</dbReference>
<keyword evidence="2" id="KW-0663">Pyridoxal phosphate</keyword>
<dbReference type="EMBL" id="WJHE01001471">
    <property type="protein sequence ID" value="MST35151.1"/>
    <property type="molecule type" value="Genomic_DNA"/>
</dbReference>
<dbReference type="InterPro" id="IPR005814">
    <property type="entry name" value="Aminotrans_3"/>
</dbReference>
<dbReference type="PROSITE" id="PS00600">
    <property type="entry name" value="AA_TRANSFER_CLASS_3"/>
    <property type="match status" value="1"/>
</dbReference>
<evidence type="ECO:0000256" key="1">
    <source>
        <dbReference type="ARBA" id="ARBA00008954"/>
    </source>
</evidence>
<dbReference type="Pfam" id="PF01636">
    <property type="entry name" value="APH"/>
    <property type="match status" value="1"/>
</dbReference>
<evidence type="ECO:0000313" key="6">
    <source>
        <dbReference type="Proteomes" id="UP000437736"/>
    </source>
</evidence>
<proteinExistence type="inferred from homology"/>
<keyword evidence="5" id="KW-0032">Aminotransferase</keyword>
<dbReference type="InterPro" id="IPR015422">
    <property type="entry name" value="PyrdxlP-dep_Trfase_small"/>
</dbReference>
<dbReference type="SUPFAM" id="SSF53383">
    <property type="entry name" value="PLP-dependent transferases"/>
    <property type="match status" value="1"/>
</dbReference>
<evidence type="ECO:0000259" key="4">
    <source>
        <dbReference type="Pfam" id="PF01636"/>
    </source>
</evidence>
<feature type="domain" description="Aminoglycoside phosphotransferase" evidence="4">
    <location>
        <begin position="34"/>
        <end position="263"/>
    </location>
</feature>
<evidence type="ECO:0000256" key="2">
    <source>
        <dbReference type="ARBA" id="ARBA00022898"/>
    </source>
</evidence>
<dbReference type="CDD" id="cd00610">
    <property type="entry name" value="OAT_like"/>
    <property type="match status" value="1"/>
</dbReference>
<dbReference type="InterPro" id="IPR049704">
    <property type="entry name" value="Aminotrans_3_PPA_site"/>
</dbReference>
<dbReference type="PANTHER" id="PTHR45688:SF13">
    <property type="entry name" value="ALANINE--GLYOXYLATE AMINOTRANSFERASE 2-LIKE"/>
    <property type="match status" value="1"/>
</dbReference>
<dbReference type="InterPro" id="IPR015421">
    <property type="entry name" value="PyrdxlP-dep_Trfase_major"/>
</dbReference>
<evidence type="ECO:0000256" key="3">
    <source>
        <dbReference type="SAM" id="MobiDB-lite"/>
    </source>
</evidence>
<dbReference type="Proteomes" id="UP000437736">
    <property type="component" value="Unassembled WGS sequence"/>
</dbReference>
<organism evidence="5 6">
    <name type="scientific">Acidiferrimicrobium australe</name>
    <dbReference type="NCBI Taxonomy" id="2664430"/>
    <lineage>
        <taxon>Bacteria</taxon>
        <taxon>Bacillati</taxon>
        <taxon>Actinomycetota</taxon>
        <taxon>Acidimicrobiia</taxon>
        <taxon>Acidimicrobiales</taxon>
        <taxon>Acidimicrobiaceae</taxon>
        <taxon>Acidiferrimicrobium</taxon>
    </lineage>
</organism>
<dbReference type="Gene3D" id="3.90.1150.10">
    <property type="entry name" value="Aspartate Aminotransferase, domain 1"/>
    <property type="match status" value="1"/>
</dbReference>
<dbReference type="InterPro" id="IPR015424">
    <property type="entry name" value="PyrdxlP-dep_Trfase"/>
</dbReference>
<comment type="similarity">
    <text evidence="1">Belongs to the class-III pyridoxal-phosphate-dependent aminotransferase family.</text>
</comment>
<dbReference type="GO" id="GO:0008483">
    <property type="term" value="F:transaminase activity"/>
    <property type="evidence" value="ECO:0007669"/>
    <property type="project" value="UniProtKB-KW"/>
</dbReference>